<dbReference type="Proteomes" id="UP000669179">
    <property type="component" value="Unassembled WGS sequence"/>
</dbReference>
<dbReference type="InterPro" id="IPR053224">
    <property type="entry name" value="Sensory_adhesion_molecule"/>
</dbReference>
<feature type="chain" id="PRO_5037831362" description="SMP-30/Gluconolactonase/LRE-like region domain-containing protein" evidence="2">
    <location>
        <begin position="27"/>
        <end position="345"/>
    </location>
</feature>
<dbReference type="RefSeq" id="WP_208256872.1">
    <property type="nucleotide sequence ID" value="NZ_JAGEOJ010000007.1"/>
</dbReference>
<feature type="signal peptide" evidence="2">
    <location>
        <begin position="1"/>
        <end position="26"/>
    </location>
</feature>
<comment type="caution">
    <text evidence="3">The sequence shown here is derived from an EMBL/GenBank/DDBJ whole genome shotgun (WGS) entry which is preliminary data.</text>
</comment>
<keyword evidence="2" id="KW-0732">Signal</keyword>
<dbReference type="SUPFAM" id="SSF63829">
    <property type="entry name" value="Calcium-dependent phosphotriesterase"/>
    <property type="match status" value="1"/>
</dbReference>
<dbReference type="PANTHER" id="PTHR31460:SF3">
    <property type="entry name" value="MESOCENTIN"/>
    <property type="match status" value="1"/>
</dbReference>
<reference evidence="3" key="1">
    <citation type="submission" date="2021-03" db="EMBL/GenBank/DDBJ databases">
        <authorList>
            <person name="Kanchanasin P."/>
            <person name="Saeng-In P."/>
            <person name="Phongsopitanun W."/>
            <person name="Yuki M."/>
            <person name="Kudo T."/>
            <person name="Ohkuma M."/>
            <person name="Tanasupawat S."/>
        </authorList>
    </citation>
    <scope>NUCLEOTIDE SEQUENCE</scope>
    <source>
        <strain evidence="3">GKU 128</strain>
    </source>
</reference>
<sequence length="345" mass="35187">MTSKSIRLLAVALTALTSGTAAQASAAARASADAEASPAAQASAPAPPPVVHGTAPSLHPESAAYDTARHAFLVGSLRHGTVSVVRPDGTVSPLVDDPELISAAGIKIDQARNRLLVANGDAGVSVKSSASTKRRVAGLGIYDLTSGRRIGYVDLAAVAGDGGEHFGNDMAIASDGTAYVTDSFDPVVYRVPLVGKPSVFTRYAGLAGARHGFGANGIVQQAGRLVVGNYSTGRIYRIPVVHPQAVDEVKLAGGPLPGADGFTLRPDGSLVVVTNKVASSGADAVFSLRPAADWSSAGVAEHQAWPDPAPTGAAYVPGVGAYVLSGRLDVLFHGSTSDMFTIRRF</sequence>
<evidence type="ECO:0000313" key="3">
    <source>
        <dbReference type="EMBL" id="MBO2449062.1"/>
    </source>
</evidence>
<dbReference type="AlphaFoldDB" id="A0A939T788"/>
<accession>A0A939T788</accession>
<keyword evidence="4" id="KW-1185">Reference proteome</keyword>
<name>A0A939T788_9ACTN</name>
<gene>
    <name evidence="3" type="ORF">J4573_18305</name>
</gene>
<dbReference type="Gene3D" id="2.120.10.30">
    <property type="entry name" value="TolB, C-terminal domain"/>
    <property type="match status" value="1"/>
</dbReference>
<dbReference type="EMBL" id="JAGEOJ010000007">
    <property type="protein sequence ID" value="MBO2449062.1"/>
    <property type="molecule type" value="Genomic_DNA"/>
</dbReference>
<evidence type="ECO:0000313" key="4">
    <source>
        <dbReference type="Proteomes" id="UP000669179"/>
    </source>
</evidence>
<evidence type="ECO:0000256" key="2">
    <source>
        <dbReference type="SAM" id="SignalP"/>
    </source>
</evidence>
<evidence type="ECO:0000256" key="1">
    <source>
        <dbReference type="SAM" id="MobiDB-lite"/>
    </source>
</evidence>
<dbReference type="PANTHER" id="PTHR31460">
    <property type="match status" value="1"/>
</dbReference>
<protein>
    <recommendedName>
        <fullName evidence="5">SMP-30/Gluconolactonase/LRE-like region domain-containing protein</fullName>
    </recommendedName>
</protein>
<feature type="region of interest" description="Disordered" evidence="1">
    <location>
        <begin position="36"/>
        <end position="60"/>
    </location>
</feature>
<dbReference type="InterPro" id="IPR011042">
    <property type="entry name" value="6-blade_b-propeller_TolB-like"/>
</dbReference>
<organism evidence="3 4">
    <name type="scientific">Actinomadura barringtoniae</name>
    <dbReference type="NCBI Taxonomy" id="1427535"/>
    <lineage>
        <taxon>Bacteria</taxon>
        <taxon>Bacillati</taxon>
        <taxon>Actinomycetota</taxon>
        <taxon>Actinomycetes</taxon>
        <taxon>Streptosporangiales</taxon>
        <taxon>Thermomonosporaceae</taxon>
        <taxon>Actinomadura</taxon>
    </lineage>
</organism>
<evidence type="ECO:0008006" key="5">
    <source>
        <dbReference type="Google" id="ProtNLM"/>
    </source>
</evidence>
<proteinExistence type="predicted"/>